<protein>
    <recommendedName>
        <fullName evidence="5">SDR family NAD(P)-dependent oxidoreductase</fullName>
    </recommendedName>
</protein>
<accession>A0ABQ2NVS0</accession>
<keyword evidence="4" id="KW-1185">Reference proteome</keyword>
<comment type="caution">
    <text evidence="3">The sequence shown here is derived from an EMBL/GenBank/DDBJ whole genome shotgun (WGS) entry which is preliminary data.</text>
</comment>
<dbReference type="InterPro" id="IPR002347">
    <property type="entry name" value="SDR_fam"/>
</dbReference>
<reference evidence="4" key="1">
    <citation type="journal article" date="2019" name="Int. J. Syst. Evol. Microbiol.">
        <title>The Global Catalogue of Microorganisms (GCM) 10K type strain sequencing project: providing services to taxonomists for standard genome sequencing and annotation.</title>
        <authorList>
            <consortium name="The Broad Institute Genomics Platform"/>
            <consortium name="The Broad Institute Genome Sequencing Center for Infectious Disease"/>
            <person name="Wu L."/>
            <person name="Ma J."/>
        </authorList>
    </citation>
    <scope>NUCLEOTIDE SEQUENCE [LARGE SCALE GENOMIC DNA]</scope>
    <source>
        <strain evidence="4">CGMCC 1.7693</strain>
    </source>
</reference>
<organism evidence="3 4">
    <name type="scientific">Oceanobacillus neutriphilus</name>
    <dbReference type="NCBI Taxonomy" id="531815"/>
    <lineage>
        <taxon>Bacteria</taxon>
        <taxon>Bacillati</taxon>
        <taxon>Bacillota</taxon>
        <taxon>Bacilli</taxon>
        <taxon>Bacillales</taxon>
        <taxon>Bacillaceae</taxon>
        <taxon>Oceanobacillus</taxon>
    </lineage>
</organism>
<dbReference type="Proteomes" id="UP000641206">
    <property type="component" value="Unassembled WGS sequence"/>
</dbReference>
<dbReference type="SUPFAM" id="SSF51735">
    <property type="entry name" value="NAD(P)-binding Rossmann-fold domains"/>
    <property type="match status" value="1"/>
</dbReference>
<evidence type="ECO:0000313" key="4">
    <source>
        <dbReference type="Proteomes" id="UP000641206"/>
    </source>
</evidence>
<dbReference type="Pfam" id="PF00106">
    <property type="entry name" value="adh_short"/>
    <property type="match status" value="1"/>
</dbReference>
<evidence type="ECO:0000256" key="1">
    <source>
        <dbReference type="ARBA" id="ARBA00006484"/>
    </source>
</evidence>
<evidence type="ECO:0008006" key="5">
    <source>
        <dbReference type="Google" id="ProtNLM"/>
    </source>
</evidence>
<dbReference type="Gene3D" id="3.40.50.720">
    <property type="entry name" value="NAD(P)-binding Rossmann-like Domain"/>
    <property type="match status" value="1"/>
</dbReference>
<dbReference type="InterPro" id="IPR036291">
    <property type="entry name" value="NAD(P)-bd_dom_sf"/>
</dbReference>
<dbReference type="PANTHER" id="PTHR44196:SF1">
    <property type="entry name" value="DEHYDROGENASE_REDUCTASE SDR FAMILY MEMBER 7B"/>
    <property type="match status" value="1"/>
</dbReference>
<evidence type="ECO:0000313" key="3">
    <source>
        <dbReference type="EMBL" id="GGP11750.1"/>
    </source>
</evidence>
<dbReference type="EMBL" id="BMLW01000007">
    <property type="protein sequence ID" value="GGP11750.1"/>
    <property type="molecule type" value="Genomic_DNA"/>
</dbReference>
<proteinExistence type="inferred from homology"/>
<sequence length="88" mass="9649">MNKKESTVLITGASSGIGEATARLLGSMGMTVILLSRNEIKLQTITIEINKNGGQAEYYLLDVSSYSKFKDVVTSIIGKHRRIRCSNQ</sequence>
<comment type="similarity">
    <text evidence="1">Belongs to the short-chain dehydrogenases/reductases (SDR) family.</text>
</comment>
<keyword evidence="2" id="KW-0560">Oxidoreductase</keyword>
<dbReference type="RefSeq" id="WP_188734757.1">
    <property type="nucleotide sequence ID" value="NZ_BMLW01000007.1"/>
</dbReference>
<gene>
    <name evidence="3" type="ORF">GCM10011346_25000</name>
</gene>
<evidence type="ECO:0000256" key="2">
    <source>
        <dbReference type="ARBA" id="ARBA00023002"/>
    </source>
</evidence>
<name>A0ABQ2NVS0_9BACI</name>
<dbReference type="PANTHER" id="PTHR44196">
    <property type="entry name" value="DEHYDROGENASE/REDUCTASE SDR FAMILY MEMBER 7B"/>
    <property type="match status" value="1"/>
</dbReference>